<evidence type="ECO:0000313" key="1">
    <source>
        <dbReference type="EMBL" id="KAJ8955510.1"/>
    </source>
</evidence>
<sequence>MIFGKKGNHLPEDWNKPLPEYLQKEYENSYLNVKSKELRVSICHDGPVQWFCLYSGFTSDYIGVLIDTDVSDSFLHSL</sequence>
<dbReference type="Proteomes" id="UP001162164">
    <property type="component" value="Unassembled WGS sequence"/>
</dbReference>
<organism evidence="1 2">
    <name type="scientific">Molorchus minor</name>
    <dbReference type="NCBI Taxonomy" id="1323400"/>
    <lineage>
        <taxon>Eukaryota</taxon>
        <taxon>Metazoa</taxon>
        <taxon>Ecdysozoa</taxon>
        <taxon>Arthropoda</taxon>
        <taxon>Hexapoda</taxon>
        <taxon>Insecta</taxon>
        <taxon>Pterygota</taxon>
        <taxon>Neoptera</taxon>
        <taxon>Endopterygota</taxon>
        <taxon>Coleoptera</taxon>
        <taxon>Polyphaga</taxon>
        <taxon>Cucujiformia</taxon>
        <taxon>Chrysomeloidea</taxon>
        <taxon>Cerambycidae</taxon>
        <taxon>Lamiinae</taxon>
        <taxon>Monochamini</taxon>
        <taxon>Molorchus</taxon>
    </lineage>
</organism>
<dbReference type="EMBL" id="JAPWTJ010003526">
    <property type="protein sequence ID" value="KAJ8955510.1"/>
    <property type="molecule type" value="Genomic_DNA"/>
</dbReference>
<evidence type="ECO:0000313" key="2">
    <source>
        <dbReference type="Proteomes" id="UP001162164"/>
    </source>
</evidence>
<accession>A0ABQ9IQW0</accession>
<protein>
    <submittedName>
        <fullName evidence="1">Uncharacterized protein</fullName>
    </submittedName>
</protein>
<comment type="caution">
    <text evidence="1">The sequence shown here is derived from an EMBL/GenBank/DDBJ whole genome shotgun (WGS) entry which is preliminary data.</text>
</comment>
<reference evidence="1" key="1">
    <citation type="journal article" date="2023" name="Insect Mol. Biol.">
        <title>Genome sequencing provides insights into the evolution of gene families encoding plant cell wall-degrading enzymes in longhorned beetles.</title>
        <authorList>
            <person name="Shin N.R."/>
            <person name="Okamura Y."/>
            <person name="Kirsch R."/>
            <person name="Pauchet Y."/>
        </authorList>
    </citation>
    <scope>NUCLEOTIDE SEQUENCE</scope>
    <source>
        <strain evidence="1">MMC_N1</strain>
    </source>
</reference>
<name>A0ABQ9IQW0_9CUCU</name>
<gene>
    <name evidence="1" type="ORF">NQ317_006106</name>
</gene>
<proteinExistence type="predicted"/>
<keyword evidence="2" id="KW-1185">Reference proteome</keyword>